<gene>
    <name evidence="11" type="ORF">V5O48_001013</name>
</gene>
<dbReference type="EC" id="2.3.1.48" evidence="2"/>
<dbReference type="PROSITE" id="PS51728">
    <property type="entry name" value="RTT109_HAT"/>
    <property type="match status" value="1"/>
</dbReference>
<organism evidence="11 12">
    <name type="scientific">Marasmius crinis-equi</name>
    <dbReference type="NCBI Taxonomy" id="585013"/>
    <lineage>
        <taxon>Eukaryota</taxon>
        <taxon>Fungi</taxon>
        <taxon>Dikarya</taxon>
        <taxon>Basidiomycota</taxon>
        <taxon>Agaricomycotina</taxon>
        <taxon>Agaricomycetes</taxon>
        <taxon>Agaricomycetidae</taxon>
        <taxon>Agaricales</taxon>
        <taxon>Marasmiineae</taxon>
        <taxon>Marasmiaceae</taxon>
        <taxon>Marasmius</taxon>
    </lineage>
</organism>
<dbReference type="Pfam" id="PF08214">
    <property type="entry name" value="HAT_KAT11"/>
    <property type="match status" value="1"/>
</dbReference>
<feature type="region of interest" description="Disordered" evidence="10">
    <location>
        <begin position="274"/>
        <end position="317"/>
    </location>
</feature>
<sequence length="527" mass="58069">MVTTNLRDALLNGLKALPGTREFYLHVLVSSPRKHASLYPYSQPRCRSYLQDILILLSEQKTPDSPRIFVTVIEACVYNIPTTSSGILYISKVDSTGQGSSPSPTATLVKSLLLYYADPVTRPITVDHLWIQLFARAQNQYLFPNSAEFSGKRPLSDVRLCGWWKRVYSDVATEMKSRLPENAILKLYYLIPGYSQLEADHSLKITASTTTPHDTYTWTYGHPYTQTDIPLPCPPDKHGPGTDVTALRNLGTFIPSFDDDPKSRFMDEIAYITDKEGIKSPPRKRARTTSGAADKAPETDATKNEAGKPPGELGKVTPDEFWERMSFRQECVAGAATGFFTMGISIPVQSEGNNGEAESTRSSVSPLAPQAGQVSSNMNKRVIASLMNAVEFSTAERAILATETIENAIKGLCEGITLVPAPVIQAPRPRNAKPERPQTHDAPAFLEPPRTPPPRNREVSLPDISPNPFPEPEPTLETYHSFIYGSICVRHAATNQNTTDPNGARETVTSAPQVTVLTARKKKKRAE</sequence>
<dbReference type="InterPro" id="IPR016849">
    <property type="entry name" value="Rtt109"/>
</dbReference>
<evidence type="ECO:0000313" key="12">
    <source>
        <dbReference type="Proteomes" id="UP001465976"/>
    </source>
</evidence>
<evidence type="ECO:0000256" key="4">
    <source>
        <dbReference type="ARBA" id="ARBA00022763"/>
    </source>
</evidence>
<keyword evidence="6" id="KW-0805">Transcription regulation</keyword>
<comment type="caution">
    <text evidence="11">The sequence shown here is derived from an EMBL/GenBank/DDBJ whole genome shotgun (WGS) entry which is preliminary data.</text>
</comment>
<dbReference type="EMBL" id="JBAHYK010000018">
    <property type="protein sequence ID" value="KAL0581019.1"/>
    <property type="molecule type" value="Genomic_DNA"/>
</dbReference>
<comment type="catalytic activity">
    <reaction evidence="9">
        <text>L-lysyl-[histone] + acetyl-CoA = N(6)-acetyl-L-lysyl-[histone] + CoA + H(+)</text>
        <dbReference type="Rhea" id="RHEA:21992"/>
        <dbReference type="Rhea" id="RHEA-COMP:9845"/>
        <dbReference type="Rhea" id="RHEA-COMP:11338"/>
        <dbReference type="ChEBI" id="CHEBI:15378"/>
        <dbReference type="ChEBI" id="CHEBI:29969"/>
        <dbReference type="ChEBI" id="CHEBI:57287"/>
        <dbReference type="ChEBI" id="CHEBI:57288"/>
        <dbReference type="ChEBI" id="CHEBI:61930"/>
        <dbReference type="EC" id="2.3.1.48"/>
    </reaction>
    <physiologicalReaction direction="left-to-right" evidence="9">
        <dbReference type="Rhea" id="RHEA:21993"/>
    </physiologicalReaction>
</comment>
<evidence type="ECO:0000256" key="5">
    <source>
        <dbReference type="ARBA" id="ARBA00022990"/>
    </source>
</evidence>
<keyword evidence="4" id="KW-0227">DNA damage</keyword>
<dbReference type="InterPro" id="IPR051236">
    <property type="entry name" value="HAT_RTT109-like"/>
</dbReference>
<feature type="compositionally biased region" description="Basic and acidic residues" evidence="10">
    <location>
        <begin position="295"/>
        <end position="306"/>
    </location>
</feature>
<evidence type="ECO:0000256" key="1">
    <source>
        <dbReference type="ARBA" id="ARBA00004123"/>
    </source>
</evidence>
<proteinExistence type="predicted"/>
<keyword evidence="7" id="KW-0804">Transcription</keyword>
<evidence type="ECO:0000256" key="7">
    <source>
        <dbReference type="ARBA" id="ARBA00023163"/>
    </source>
</evidence>
<evidence type="ECO:0000256" key="9">
    <source>
        <dbReference type="ARBA" id="ARBA00048940"/>
    </source>
</evidence>
<keyword evidence="5" id="KW-0007">Acetylation</keyword>
<feature type="region of interest" description="Disordered" evidence="10">
    <location>
        <begin position="425"/>
        <end position="469"/>
    </location>
</feature>
<evidence type="ECO:0000256" key="8">
    <source>
        <dbReference type="ARBA" id="ARBA00023242"/>
    </source>
</evidence>
<feature type="compositionally biased region" description="Polar residues" evidence="10">
    <location>
        <begin position="351"/>
        <end position="365"/>
    </location>
</feature>
<accession>A0ABR3FZL9</accession>
<comment type="subcellular location">
    <subcellularLocation>
        <location evidence="1">Nucleus</location>
    </subcellularLocation>
</comment>
<evidence type="ECO:0000313" key="11">
    <source>
        <dbReference type="EMBL" id="KAL0581019.1"/>
    </source>
</evidence>
<dbReference type="PANTHER" id="PTHR31571:SF2">
    <property type="entry name" value="HISTONE ACETYLTRANSFERASE RTT109"/>
    <property type="match status" value="1"/>
</dbReference>
<reference evidence="11 12" key="1">
    <citation type="submission" date="2024-02" db="EMBL/GenBank/DDBJ databases">
        <title>A draft genome for the cacao thread blight pathogen Marasmius crinis-equi.</title>
        <authorList>
            <person name="Cohen S.P."/>
            <person name="Baruah I.K."/>
            <person name="Amoako-Attah I."/>
            <person name="Bukari Y."/>
            <person name="Meinhardt L.W."/>
            <person name="Bailey B.A."/>
        </authorList>
    </citation>
    <scope>NUCLEOTIDE SEQUENCE [LARGE SCALE GENOMIC DNA]</scope>
    <source>
        <strain evidence="11 12">GH-76</strain>
    </source>
</reference>
<dbReference type="InterPro" id="IPR013178">
    <property type="entry name" value="Histone_AcTrfase_Rtt109/CBP"/>
</dbReference>
<feature type="region of interest" description="Disordered" evidence="10">
    <location>
        <begin position="351"/>
        <end position="372"/>
    </location>
</feature>
<name>A0ABR3FZL9_9AGAR</name>
<evidence type="ECO:0000256" key="3">
    <source>
        <dbReference type="ARBA" id="ARBA00022679"/>
    </source>
</evidence>
<keyword evidence="8" id="KW-0539">Nucleus</keyword>
<dbReference type="PANTHER" id="PTHR31571">
    <property type="entry name" value="ALTERED INHERITANCE OF MITOCHONDRIA PROTEIN 6"/>
    <property type="match status" value="1"/>
</dbReference>
<evidence type="ECO:0000256" key="6">
    <source>
        <dbReference type="ARBA" id="ARBA00023015"/>
    </source>
</evidence>
<evidence type="ECO:0000256" key="2">
    <source>
        <dbReference type="ARBA" id="ARBA00013184"/>
    </source>
</evidence>
<evidence type="ECO:0000256" key="10">
    <source>
        <dbReference type="SAM" id="MobiDB-lite"/>
    </source>
</evidence>
<keyword evidence="3" id="KW-0808">Transferase</keyword>
<keyword evidence="12" id="KW-1185">Reference proteome</keyword>
<dbReference type="Proteomes" id="UP001465976">
    <property type="component" value="Unassembled WGS sequence"/>
</dbReference>
<dbReference type="SMART" id="SM01250">
    <property type="entry name" value="KAT11"/>
    <property type="match status" value="1"/>
</dbReference>
<protein>
    <recommendedName>
        <fullName evidence="2">histone acetyltransferase</fullName>
        <ecNumber evidence="2">2.3.1.48</ecNumber>
    </recommendedName>
</protein>